<organism evidence="1 2">
    <name type="scientific">Pandoravirus dulcis</name>
    <dbReference type="NCBI Taxonomy" id="1349409"/>
    <lineage>
        <taxon>Viruses</taxon>
        <taxon>Pandoravirus</taxon>
    </lineage>
</organism>
<sequence length="521" mass="57377">MDDDIEGAERDIACPRIGDLPRELIFHIVAALEDDTDFYAARLAHPCFCVHTRDELHRDRREPRWRSTTPAQLCETAGLDAVRFLCKTRSHKFCVGDIEAAVRGGRPEVVGFVCSNTFIHVPEGVLDYAAEHADLDVFLAMLTQIDARCTFFTMNYAARGGRLDTVKWLHAHSAQGCTRAAMDYAAAGGHMDVLRFLDEHRTEGCSTDAIDFAAANGHLEAIAYVIKHRGARCTKRAFNSAAHAGHADVLRFLAQHFDAQGARARVVEHAARAGHVDIIAYAHSRWPRRDICTSLIDDAAGAGHLDMVMFLHENGISGGTTRAIDLAASKGHIDVVRFLHSRTTLGCTPSAMDDAAAGGHLEVVRFLHEHRTEGCTERAMYWAAFYGHLEVVRFLDQHRSALDDLPAALNAAACNGHLPTVVYLCGRCRRGRHSDAMEKATTYDHVNVVKWLYENCPGIDAGRALKGAVRRGHARSVIRYLWDKCSAKDLSEATALARGAPIWHFVASLNARGESDDMVAP</sequence>
<dbReference type="Gene3D" id="1.25.40.20">
    <property type="entry name" value="Ankyrin repeat-containing domain"/>
    <property type="match status" value="3"/>
</dbReference>
<dbReference type="EMBL" id="KC977570">
    <property type="protein sequence ID" value="AGO82837.1"/>
    <property type="molecule type" value="Genomic_DNA"/>
</dbReference>
<dbReference type="RefSeq" id="YP_008319506.1">
    <property type="nucleotide sequence ID" value="NC_021858.1"/>
</dbReference>
<dbReference type="Proteomes" id="UP000201566">
    <property type="component" value="Segment"/>
</dbReference>
<accession>S4VRC7</accession>
<evidence type="ECO:0000313" key="1">
    <source>
        <dbReference type="EMBL" id="AGO82837.1"/>
    </source>
</evidence>
<proteinExistence type="predicted"/>
<dbReference type="SUPFAM" id="SSF48403">
    <property type="entry name" value="Ankyrin repeat"/>
    <property type="match status" value="1"/>
</dbReference>
<dbReference type="PANTHER" id="PTHR46586">
    <property type="entry name" value="ANKYRIN REPEAT-CONTAINING PROTEIN"/>
    <property type="match status" value="1"/>
</dbReference>
<reference evidence="1 2" key="1">
    <citation type="journal article" date="2013" name="Science">
        <title>Pandoraviruses: amoeba viruses with genomes up to 2.5 Mb reaching that of parasitic eukaryotes.</title>
        <authorList>
            <person name="Philippe N."/>
            <person name="Legendre M."/>
            <person name="Doutre G."/>
            <person name="Coute Y."/>
            <person name="Poirot O."/>
            <person name="Lescot M."/>
            <person name="Arslan D."/>
            <person name="Seltzer V."/>
            <person name="Bertaux L."/>
            <person name="Bruley C."/>
            <person name="Garin J."/>
            <person name="Claverie J.M."/>
            <person name="Abergel C."/>
        </authorList>
    </citation>
    <scope>NUCLEOTIDE SEQUENCE [LARGE SCALE GENOMIC DNA]</scope>
    <source>
        <strain evidence="1">Melbourne</strain>
    </source>
</reference>
<name>S4VRC7_9VIRU</name>
<dbReference type="GeneID" id="16511904"/>
<dbReference type="Pfam" id="PF13637">
    <property type="entry name" value="Ank_4"/>
    <property type="match status" value="3"/>
</dbReference>
<protein>
    <submittedName>
        <fullName evidence="1">Ankyrin repeat domain containing protein</fullName>
    </submittedName>
</protein>
<dbReference type="InterPro" id="IPR036770">
    <property type="entry name" value="Ankyrin_rpt-contain_sf"/>
</dbReference>
<evidence type="ECO:0000313" key="2">
    <source>
        <dbReference type="Proteomes" id="UP000201566"/>
    </source>
</evidence>
<dbReference type="PANTHER" id="PTHR46586:SF3">
    <property type="entry name" value="ANKYRIN REPEAT-CONTAINING PROTEIN"/>
    <property type="match status" value="1"/>
</dbReference>
<dbReference type="InterPro" id="IPR002110">
    <property type="entry name" value="Ankyrin_rpt"/>
</dbReference>
<gene>
    <name evidence="1" type="ORF">pdul_cds_686</name>
</gene>
<dbReference type="InterPro" id="IPR052050">
    <property type="entry name" value="SecEffector_AnkRepeat"/>
</dbReference>
<dbReference type="KEGG" id="vg:16511904"/>